<dbReference type="Proteomes" id="UP001472677">
    <property type="component" value="Unassembled WGS sequence"/>
</dbReference>
<dbReference type="PANTHER" id="PTHR46248">
    <property type="entry name" value="EXPRESSED PROTEIN"/>
    <property type="match status" value="1"/>
</dbReference>
<feature type="domain" description="Ternary complex factor MIP1 leucine-zipper" evidence="2">
    <location>
        <begin position="78"/>
        <end position="158"/>
    </location>
</feature>
<sequence length="374" mass="43539">MNTRARVSLHSRKVPLKHEKVITNHNEMIFNFDKTLCRAKSSWKIFKTRHLSWEPKEKVEMQPTVATKGVKNRRALTNERKMALQQDVDKLKKKLRQEENIHRALERAFNRPLGALPRLPPYLPPSTLELLAEVAVLEEEIVQLERQVVHFKQDLYQEAVYLSSSKRKMENPADLISAIILGLLRYIESLSTLAVDSDILRTRGTRESRDVVEMMRKVQVYTASQVEHELERTKREYLQAAVGISSTKSAVTKMLDYLLDFAKDLDLLLDWICLQLPSELGKEEIKYLERAQSESLLQFVLIIPYEFSFSLRSNTKYRRIVRSCEECSYMKISFGKNNNENWSFSGSCLLFSIDASNYTTQDDLRFFGQYVSLD</sequence>
<accession>A0ABR2G914</accession>
<evidence type="ECO:0000313" key="4">
    <source>
        <dbReference type="Proteomes" id="UP001472677"/>
    </source>
</evidence>
<keyword evidence="4" id="KW-1185">Reference proteome</keyword>
<comment type="caution">
    <text evidence="3">The sequence shown here is derived from an EMBL/GenBank/DDBJ whole genome shotgun (WGS) entry which is preliminary data.</text>
</comment>
<dbReference type="EMBL" id="JBBPBM010000002">
    <property type="protein sequence ID" value="KAK8596789.1"/>
    <property type="molecule type" value="Genomic_DNA"/>
</dbReference>
<keyword evidence="1" id="KW-0175">Coiled coil</keyword>
<dbReference type="Pfam" id="PF14389">
    <property type="entry name" value="Lzipper-MIP1"/>
    <property type="match status" value="1"/>
</dbReference>
<name>A0ABR2G914_9ROSI</name>
<organism evidence="3 4">
    <name type="scientific">Hibiscus sabdariffa</name>
    <name type="common">roselle</name>
    <dbReference type="NCBI Taxonomy" id="183260"/>
    <lineage>
        <taxon>Eukaryota</taxon>
        <taxon>Viridiplantae</taxon>
        <taxon>Streptophyta</taxon>
        <taxon>Embryophyta</taxon>
        <taxon>Tracheophyta</taxon>
        <taxon>Spermatophyta</taxon>
        <taxon>Magnoliopsida</taxon>
        <taxon>eudicotyledons</taxon>
        <taxon>Gunneridae</taxon>
        <taxon>Pentapetalae</taxon>
        <taxon>rosids</taxon>
        <taxon>malvids</taxon>
        <taxon>Malvales</taxon>
        <taxon>Malvaceae</taxon>
        <taxon>Malvoideae</taxon>
        <taxon>Hibiscus</taxon>
    </lineage>
</organism>
<dbReference type="InterPro" id="IPR025757">
    <property type="entry name" value="MIP1_Leuzipper"/>
</dbReference>
<feature type="coiled-coil region" evidence="1">
    <location>
        <begin position="74"/>
        <end position="154"/>
    </location>
</feature>
<reference evidence="3 4" key="1">
    <citation type="journal article" date="2024" name="G3 (Bethesda)">
        <title>Genome assembly of Hibiscus sabdariffa L. provides insights into metabolisms of medicinal natural products.</title>
        <authorList>
            <person name="Kim T."/>
        </authorList>
    </citation>
    <scope>NUCLEOTIDE SEQUENCE [LARGE SCALE GENOMIC DNA]</scope>
    <source>
        <strain evidence="3">TK-2024</strain>
        <tissue evidence="3">Old leaves</tissue>
    </source>
</reference>
<proteinExistence type="predicted"/>
<evidence type="ECO:0000259" key="2">
    <source>
        <dbReference type="Pfam" id="PF14389"/>
    </source>
</evidence>
<evidence type="ECO:0000256" key="1">
    <source>
        <dbReference type="SAM" id="Coils"/>
    </source>
</evidence>
<evidence type="ECO:0000313" key="3">
    <source>
        <dbReference type="EMBL" id="KAK8596789.1"/>
    </source>
</evidence>
<dbReference type="PANTHER" id="PTHR46248:SF9">
    <property type="entry name" value="EXPRESSED PROTEIN"/>
    <property type="match status" value="1"/>
</dbReference>
<protein>
    <recommendedName>
        <fullName evidence="2">Ternary complex factor MIP1 leucine-zipper domain-containing protein</fullName>
    </recommendedName>
</protein>
<gene>
    <name evidence="3" type="ORF">V6N12_065268</name>
</gene>